<feature type="transmembrane region" description="Helical" evidence="1">
    <location>
        <begin position="56"/>
        <end position="76"/>
    </location>
</feature>
<proteinExistence type="predicted"/>
<reference evidence="3" key="2">
    <citation type="submission" date="2023-11" db="UniProtKB">
        <authorList>
            <consortium name="WormBaseParasite"/>
        </authorList>
    </citation>
    <scope>IDENTIFICATION</scope>
</reference>
<protein>
    <submittedName>
        <fullName evidence="3">Uncharacterized protein</fullName>
    </submittedName>
</protein>
<name>A0AA85GF48_9TREM</name>
<organism evidence="2 3">
    <name type="scientific">Schistosoma rodhaini</name>
    <dbReference type="NCBI Taxonomy" id="6188"/>
    <lineage>
        <taxon>Eukaryota</taxon>
        <taxon>Metazoa</taxon>
        <taxon>Spiralia</taxon>
        <taxon>Lophotrochozoa</taxon>
        <taxon>Platyhelminthes</taxon>
        <taxon>Trematoda</taxon>
        <taxon>Digenea</taxon>
        <taxon>Strigeidida</taxon>
        <taxon>Schistosomatoidea</taxon>
        <taxon>Schistosomatidae</taxon>
        <taxon>Schistosoma</taxon>
    </lineage>
</organism>
<dbReference type="WBParaSite" id="SRDH1_87640.13">
    <property type="protein sequence ID" value="SRDH1_87640.13"/>
    <property type="gene ID" value="SRDH1_87640"/>
</dbReference>
<keyword evidence="1" id="KW-0472">Membrane</keyword>
<evidence type="ECO:0000313" key="3">
    <source>
        <dbReference type="WBParaSite" id="SRDH1_87640.13"/>
    </source>
</evidence>
<dbReference type="Proteomes" id="UP000050792">
    <property type="component" value="Unassembled WGS sequence"/>
</dbReference>
<feature type="transmembrane region" description="Helical" evidence="1">
    <location>
        <begin position="30"/>
        <end position="49"/>
    </location>
</feature>
<keyword evidence="1" id="KW-1133">Transmembrane helix</keyword>
<evidence type="ECO:0000256" key="1">
    <source>
        <dbReference type="SAM" id="Phobius"/>
    </source>
</evidence>
<dbReference type="AlphaFoldDB" id="A0AA85GF48"/>
<keyword evidence="2" id="KW-1185">Reference proteome</keyword>
<evidence type="ECO:0000313" key="2">
    <source>
        <dbReference type="Proteomes" id="UP000050792"/>
    </source>
</evidence>
<accession>A0AA85GF48</accession>
<keyword evidence="1" id="KW-0812">Transmembrane</keyword>
<feature type="transmembrane region" description="Helical" evidence="1">
    <location>
        <begin position="82"/>
        <end position="108"/>
    </location>
</feature>
<sequence length="150" mass="17291">MHSSIQVIILFVGVALLMSPAQWYEIMISAPLAGMLCVLAIFLGLNLQLSKRKWKIILFTMYCVFLVAAFILYVLWLTLHELVLQGSAWICCCCIMFIFILCATYYLNVCNKQGDFSISYLFFVWIYEYIAFVIILQFILNLFIDCTSSS</sequence>
<feature type="transmembrane region" description="Helical" evidence="1">
    <location>
        <begin position="120"/>
        <end position="144"/>
    </location>
</feature>
<reference evidence="2" key="1">
    <citation type="submission" date="2022-06" db="EMBL/GenBank/DDBJ databases">
        <authorList>
            <person name="Berger JAMES D."/>
            <person name="Berger JAMES D."/>
        </authorList>
    </citation>
    <scope>NUCLEOTIDE SEQUENCE [LARGE SCALE GENOMIC DNA]</scope>
</reference>
<feature type="transmembrane region" description="Helical" evidence="1">
    <location>
        <begin position="7"/>
        <end position="24"/>
    </location>
</feature>